<dbReference type="RefSeq" id="XP_007766621.1">
    <property type="nucleotide sequence ID" value="XM_007768431.1"/>
</dbReference>
<evidence type="ECO:0000313" key="3">
    <source>
        <dbReference type="EMBL" id="EIW82599.1"/>
    </source>
</evidence>
<feature type="transmembrane region" description="Helical" evidence="2">
    <location>
        <begin position="12"/>
        <end position="38"/>
    </location>
</feature>
<dbReference type="KEGG" id="cput:CONPUDRAFT_163726"/>
<dbReference type="EMBL" id="JH711576">
    <property type="protein sequence ID" value="EIW82599.1"/>
    <property type="molecule type" value="Genomic_DNA"/>
</dbReference>
<keyword evidence="2" id="KW-0812">Transmembrane</keyword>
<feature type="transmembrane region" description="Helical" evidence="2">
    <location>
        <begin position="47"/>
        <end position="67"/>
    </location>
</feature>
<feature type="region of interest" description="Disordered" evidence="1">
    <location>
        <begin position="292"/>
        <end position="327"/>
    </location>
</feature>
<evidence type="ECO:0000256" key="2">
    <source>
        <dbReference type="SAM" id="Phobius"/>
    </source>
</evidence>
<keyword evidence="2" id="KW-1133">Transmembrane helix</keyword>
<feature type="transmembrane region" description="Helical" evidence="2">
    <location>
        <begin position="173"/>
        <end position="194"/>
    </location>
</feature>
<dbReference type="OMA" id="YHTICAD"/>
<dbReference type="GeneID" id="19204974"/>
<protein>
    <recommendedName>
        <fullName evidence="5">Family A G protein-coupled receptor-like protein</fullName>
    </recommendedName>
</protein>
<evidence type="ECO:0008006" key="5">
    <source>
        <dbReference type="Google" id="ProtNLM"/>
    </source>
</evidence>
<gene>
    <name evidence="3" type="ORF">CONPUDRAFT_163726</name>
</gene>
<keyword evidence="4" id="KW-1185">Reference proteome</keyword>
<sequence length="344" mass="37793">MKPNGPSLDTLAIVSLVLEGIIYGASLILFTVIIRVLLRRDGPKRAFVCKLTTAIALFVLSTIHMAINVVRVVEGFVLYQGAYPGGPTAFFADVMQWSFIFKTLLYLLQTLIGDGVVIFRCFVAWQSWKVVAFLIALWFAVAASGGVSVYHTICADGDNYNQVAQSPRGNSVWALTYLVSTLVANSAGTFLLIYRLWSIGREVTLSAHQAALRHGDATPVYTRSLVTAPLVRIFADAGLLYSVTLVGVLLTYTMQNRGVYVLLDMIVPIISITFYMVILRVDLHSTCDCPGEMTQSGTEMPTLEPSRDPRSCDESSIGHVSFDQPPEPMKSLQRVQTIDNTLIV</sequence>
<organism evidence="3 4">
    <name type="scientific">Coniophora puteana (strain RWD-64-598)</name>
    <name type="common">Brown rot fungus</name>
    <dbReference type="NCBI Taxonomy" id="741705"/>
    <lineage>
        <taxon>Eukaryota</taxon>
        <taxon>Fungi</taxon>
        <taxon>Dikarya</taxon>
        <taxon>Basidiomycota</taxon>
        <taxon>Agaricomycotina</taxon>
        <taxon>Agaricomycetes</taxon>
        <taxon>Agaricomycetidae</taxon>
        <taxon>Boletales</taxon>
        <taxon>Coniophorineae</taxon>
        <taxon>Coniophoraceae</taxon>
        <taxon>Coniophora</taxon>
    </lineage>
</organism>
<feature type="transmembrane region" description="Helical" evidence="2">
    <location>
        <begin position="130"/>
        <end position="153"/>
    </location>
</feature>
<name>A0A5M3MTW1_CONPW</name>
<evidence type="ECO:0000256" key="1">
    <source>
        <dbReference type="SAM" id="MobiDB-lite"/>
    </source>
</evidence>
<evidence type="ECO:0000313" key="4">
    <source>
        <dbReference type="Proteomes" id="UP000053558"/>
    </source>
</evidence>
<reference evidence="4" key="1">
    <citation type="journal article" date="2012" name="Science">
        <title>The Paleozoic origin of enzymatic lignin decomposition reconstructed from 31 fungal genomes.</title>
        <authorList>
            <person name="Floudas D."/>
            <person name="Binder M."/>
            <person name="Riley R."/>
            <person name="Barry K."/>
            <person name="Blanchette R.A."/>
            <person name="Henrissat B."/>
            <person name="Martinez A.T."/>
            <person name="Otillar R."/>
            <person name="Spatafora J.W."/>
            <person name="Yadav J.S."/>
            <person name="Aerts A."/>
            <person name="Benoit I."/>
            <person name="Boyd A."/>
            <person name="Carlson A."/>
            <person name="Copeland A."/>
            <person name="Coutinho P.M."/>
            <person name="de Vries R.P."/>
            <person name="Ferreira P."/>
            <person name="Findley K."/>
            <person name="Foster B."/>
            <person name="Gaskell J."/>
            <person name="Glotzer D."/>
            <person name="Gorecki P."/>
            <person name="Heitman J."/>
            <person name="Hesse C."/>
            <person name="Hori C."/>
            <person name="Igarashi K."/>
            <person name="Jurgens J.A."/>
            <person name="Kallen N."/>
            <person name="Kersten P."/>
            <person name="Kohler A."/>
            <person name="Kuees U."/>
            <person name="Kumar T.K.A."/>
            <person name="Kuo A."/>
            <person name="LaButti K."/>
            <person name="Larrondo L.F."/>
            <person name="Lindquist E."/>
            <person name="Ling A."/>
            <person name="Lombard V."/>
            <person name="Lucas S."/>
            <person name="Lundell T."/>
            <person name="Martin R."/>
            <person name="McLaughlin D.J."/>
            <person name="Morgenstern I."/>
            <person name="Morin E."/>
            <person name="Murat C."/>
            <person name="Nagy L.G."/>
            <person name="Nolan M."/>
            <person name="Ohm R.A."/>
            <person name="Patyshakuliyeva A."/>
            <person name="Rokas A."/>
            <person name="Ruiz-Duenas F.J."/>
            <person name="Sabat G."/>
            <person name="Salamov A."/>
            <person name="Samejima M."/>
            <person name="Schmutz J."/>
            <person name="Slot J.C."/>
            <person name="St John F."/>
            <person name="Stenlid J."/>
            <person name="Sun H."/>
            <person name="Sun S."/>
            <person name="Syed K."/>
            <person name="Tsang A."/>
            <person name="Wiebenga A."/>
            <person name="Young D."/>
            <person name="Pisabarro A."/>
            <person name="Eastwood D.C."/>
            <person name="Martin F."/>
            <person name="Cullen D."/>
            <person name="Grigoriev I.V."/>
            <person name="Hibbett D.S."/>
        </authorList>
    </citation>
    <scope>NUCLEOTIDE SEQUENCE [LARGE SCALE GENOMIC DNA]</scope>
    <source>
        <strain evidence="4">RWD-64-598 SS2</strain>
    </source>
</reference>
<dbReference type="Proteomes" id="UP000053558">
    <property type="component" value="Unassembled WGS sequence"/>
</dbReference>
<feature type="transmembrane region" description="Helical" evidence="2">
    <location>
        <begin position="104"/>
        <end position="123"/>
    </location>
</feature>
<dbReference type="AlphaFoldDB" id="A0A5M3MTW1"/>
<feature type="transmembrane region" description="Helical" evidence="2">
    <location>
        <begin position="258"/>
        <end position="278"/>
    </location>
</feature>
<accession>A0A5M3MTW1</accession>
<proteinExistence type="predicted"/>
<keyword evidence="2" id="KW-0472">Membrane</keyword>
<feature type="transmembrane region" description="Helical" evidence="2">
    <location>
        <begin position="233"/>
        <end position="252"/>
    </location>
</feature>
<dbReference type="OrthoDB" id="3354175at2759"/>
<comment type="caution">
    <text evidence="3">The sequence shown here is derived from an EMBL/GenBank/DDBJ whole genome shotgun (WGS) entry which is preliminary data.</text>
</comment>